<proteinExistence type="predicted"/>
<dbReference type="AlphaFoldDB" id="A0A0D9W595"/>
<sequence length="155" mass="16606">MEWRNGCGEGHTCRLCRSRCCKVETNSESEGNGGNATRREGKGEEVASRLRLACRRRKQSRAVVAAPPVAGRRREEDIRQLLSSSNGGGKGDGSGCGGEANENLNDGCRRGYRLDPPCPLLPLLPTDGRDWGAHGKAARVEELGGVTTTSLGWEA</sequence>
<accession>A0A0D9W595</accession>
<feature type="region of interest" description="Disordered" evidence="1">
    <location>
        <begin position="24"/>
        <end position="45"/>
    </location>
</feature>
<name>A0A0D9W595_9ORYZ</name>
<evidence type="ECO:0000313" key="2">
    <source>
        <dbReference type="EnsemblPlants" id="LPERR04G10280.1"/>
    </source>
</evidence>
<evidence type="ECO:0000256" key="1">
    <source>
        <dbReference type="SAM" id="MobiDB-lite"/>
    </source>
</evidence>
<dbReference type="Gramene" id="LPERR04G10280.1">
    <property type="protein sequence ID" value="LPERR04G10280.1"/>
    <property type="gene ID" value="LPERR04G10280"/>
</dbReference>
<feature type="region of interest" description="Disordered" evidence="1">
    <location>
        <begin position="63"/>
        <end position="98"/>
    </location>
</feature>
<organism evidence="2 3">
    <name type="scientific">Leersia perrieri</name>
    <dbReference type="NCBI Taxonomy" id="77586"/>
    <lineage>
        <taxon>Eukaryota</taxon>
        <taxon>Viridiplantae</taxon>
        <taxon>Streptophyta</taxon>
        <taxon>Embryophyta</taxon>
        <taxon>Tracheophyta</taxon>
        <taxon>Spermatophyta</taxon>
        <taxon>Magnoliopsida</taxon>
        <taxon>Liliopsida</taxon>
        <taxon>Poales</taxon>
        <taxon>Poaceae</taxon>
        <taxon>BOP clade</taxon>
        <taxon>Oryzoideae</taxon>
        <taxon>Oryzeae</taxon>
        <taxon>Oryzinae</taxon>
        <taxon>Leersia</taxon>
    </lineage>
</organism>
<reference evidence="2 3" key="1">
    <citation type="submission" date="2012-08" db="EMBL/GenBank/DDBJ databases">
        <title>Oryza genome evolution.</title>
        <authorList>
            <person name="Wing R.A."/>
        </authorList>
    </citation>
    <scope>NUCLEOTIDE SEQUENCE</scope>
</reference>
<dbReference type="EnsemblPlants" id="LPERR04G10280.1">
    <property type="protein sequence ID" value="LPERR04G10280.1"/>
    <property type="gene ID" value="LPERR04G10280"/>
</dbReference>
<dbReference type="HOGENOM" id="CLU_1698053_0_0_1"/>
<dbReference type="Proteomes" id="UP000032180">
    <property type="component" value="Chromosome 4"/>
</dbReference>
<reference evidence="2" key="3">
    <citation type="submission" date="2015-04" db="UniProtKB">
        <authorList>
            <consortium name="EnsemblPlants"/>
        </authorList>
    </citation>
    <scope>IDENTIFICATION</scope>
</reference>
<keyword evidence="3" id="KW-1185">Reference proteome</keyword>
<evidence type="ECO:0000313" key="3">
    <source>
        <dbReference type="Proteomes" id="UP000032180"/>
    </source>
</evidence>
<reference evidence="3" key="2">
    <citation type="submission" date="2013-12" db="EMBL/GenBank/DDBJ databases">
        <authorList>
            <person name="Yu Y."/>
            <person name="Lee S."/>
            <person name="de Baynast K."/>
            <person name="Wissotski M."/>
            <person name="Liu L."/>
            <person name="Talag J."/>
            <person name="Goicoechea J."/>
            <person name="Angelova A."/>
            <person name="Jetty R."/>
            <person name="Kudrna D."/>
            <person name="Golser W."/>
            <person name="Rivera L."/>
            <person name="Zhang J."/>
            <person name="Wing R."/>
        </authorList>
    </citation>
    <scope>NUCLEOTIDE SEQUENCE</scope>
</reference>
<protein>
    <submittedName>
        <fullName evidence="2">Uncharacterized protein</fullName>
    </submittedName>
</protein>
<feature type="compositionally biased region" description="Gly residues" evidence="1">
    <location>
        <begin position="86"/>
        <end position="98"/>
    </location>
</feature>